<evidence type="ECO:0000259" key="1">
    <source>
        <dbReference type="Pfam" id="PF22561"/>
    </source>
</evidence>
<name>A0A5J4S5A7_9ZZZZ</name>
<sequence>MNNNKIDFIARLLSDKRLNTSDKEQVFLLSKEEIKKMGIDEQKMWDEINNLKRQIGTDLPPKKQEKTFTYKLETYQYLPHRPINMVDFLYKFSLDEKFKWFTHDPDKDMVFNYQEYLSDAKKEYPKIAATINSKTWGNVQNFIFKTEYPYKTYDNNIIEKSWRNVEDWCNTNPNKHPFEAIISDVPFSKYINQFKNTIEFRTDNNQNNFKTRFRQFVKNKVGVDFQDELIFSDSFNKIGGSLHIYIDVRLFFEAIAQLLKWIEENKSKSNKVELNLKSLKDCYLLEIFHKDSYFSCDPDDEKLKGLSGDFEKTRQNLFCVADWEIQATIKHGNISDNYRIICLDNNTVLTVSQKAANTKDRKLNENSIEKMDKETKGIKHIIKLYKNVTQ</sequence>
<dbReference type="InterPro" id="IPR054731">
    <property type="entry name" value="HisKin-conflict"/>
</dbReference>
<accession>A0A5J4S5A7</accession>
<feature type="domain" description="Histidine Kinase" evidence="1">
    <location>
        <begin position="79"/>
        <end position="385"/>
    </location>
</feature>
<reference evidence="2" key="1">
    <citation type="submission" date="2019-03" db="EMBL/GenBank/DDBJ databases">
        <title>Single cell metagenomics reveals metabolic interactions within the superorganism composed of flagellate Streblomastix strix and complex community of Bacteroidetes bacteria on its surface.</title>
        <authorList>
            <person name="Treitli S.C."/>
            <person name="Kolisko M."/>
            <person name="Husnik F."/>
            <person name="Keeling P."/>
            <person name="Hampl V."/>
        </authorList>
    </citation>
    <scope>NUCLEOTIDE SEQUENCE</scope>
    <source>
        <strain evidence="2">STM</strain>
    </source>
</reference>
<dbReference type="Pfam" id="PF22561">
    <property type="entry name" value="HisKin-conflict"/>
    <property type="match status" value="1"/>
</dbReference>
<comment type="caution">
    <text evidence="2">The sequence shown here is derived from an EMBL/GenBank/DDBJ whole genome shotgun (WGS) entry which is preliminary data.</text>
</comment>
<gene>
    <name evidence="2" type="ORF">EZS27_011616</name>
</gene>
<dbReference type="EMBL" id="SNRY01000454">
    <property type="protein sequence ID" value="KAA6340520.1"/>
    <property type="molecule type" value="Genomic_DNA"/>
</dbReference>
<protein>
    <recommendedName>
        <fullName evidence="1">Histidine Kinase domain-containing protein</fullName>
    </recommendedName>
</protein>
<evidence type="ECO:0000313" key="2">
    <source>
        <dbReference type="EMBL" id="KAA6340520.1"/>
    </source>
</evidence>
<dbReference type="AlphaFoldDB" id="A0A5J4S5A7"/>
<proteinExistence type="predicted"/>
<organism evidence="2">
    <name type="scientific">termite gut metagenome</name>
    <dbReference type="NCBI Taxonomy" id="433724"/>
    <lineage>
        <taxon>unclassified sequences</taxon>
        <taxon>metagenomes</taxon>
        <taxon>organismal metagenomes</taxon>
    </lineage>
</organism>